<dbReference type="Gene3D" id="3.40.50.620">
    <property type="entry name" value="HUPs"/>
    <property type="match status" value="2"/>
</dbReference>
<feature type="domain" description="UspA" evidence="2">
    <location>
        <begin position="158"/>
        <end position="292"/>
    </location>
</feature>
<feature type="domain" description="UspA" evidence="2">
    <location>
        <begin position="9"/>
        <end position="143"/>
    </location>
</feature>
<dbReference type="PRINTS" id="PR01438">
    <property type="entry name" value="UNVRSLSTRESS"/>
</dbReference>
<evidence type="ECO:0000313" key="3">
    <source>
        <dbReference type="EMBL" id="OYO09511.1"/>
    </source>
</evidence>
<dbReference type="InterPro" id="IPR006015">
    <property type="entry name" value="Universal_stress_UspA"/>
</dbReference>
<evidence type="ECO:0000256" key="1">
    <source>
        <dbReference type="ARBA" id="ARBA00008791"/>
    </source>
</evidence>
<accession>A0A255G1Q8</accession>
<organism evidence="3 4">
    <name type="scientific">Enemella evansiae</name>
    <dbReference type="NCBI Taxonomy" id="2016499"/>
    <lineage>
        <taxon>Bacteria</taxon>
        <taxon>Bacillati</taxon>
        <taxon>Actinomycetota</taxon>
        <taxon>Actinomycetes</taxon>
        <taxon>Propionibacteriales</taxon>
        <taxon>Propionibacteriaceae</taxon>
        <taxon>Enemella</taxon>
    </lineage>
</organism>
<dbReference type="Proteomes" id="UP000215896">
    <property type="component" value="Unassembled WGS sequence"/>
</dbReference>
<sequence>MTDELAKGRVVVGVDGSEDGNRAVEYGVRAALSKGADLLLAHAVDDAVLAGAWGVVYDPGLLQDAGHEAAEGARRHAVEMGMPEDRVQADIFMGNPAAVLTRLSEDAPLVVVGRRAMSGLERLFVGSTSVGVAASASCPVIMVSAASHKPKTGDLGVIGVGLDGTERCSDALRFAFVEASHRGARLQVIHAFELPTGFFADRQDVDARRESALQNAQQGIGQLVEPLRAEFPDVVAEIEIVNAHPVNELTRRSGDLDLLILGVHGFAFPGLSPGATIRAIMAHGLCPLGLVRNKKKQ</sequence>
<evidence type="ECO:0000313" key="4">
    <source>
        <dbReference type="Proteomes" id="UP000215896"/>
    </source>
</evidence>
<name>A0A255G1Q8_9ACTN</name>
<dbReference type="CDD" id="cd00293">
    <property type="entry name" value="USP-like"/>
    <property type="match status" value="1"/>
</dbReference>
<comment type="caution">
    <text evidence="3">The sequence shown here is derived from an EMBL/GenBank/DDBJ whole genome shotgun (WGS) entry which is preliminary data.</text>
</comment>
<dbReference type="Pfam" id="PF00582">
    <property type="entry name" value="Usp"/>
    <property type="match status" value="2"/>
</dbReference>
<dbReference type="PANTHER" id="PTHR46268:SF6">
    <property type="entry name" value="UNIVERSAL STRESS PROTEIN UP12"/>
    <property type="match status" value="1"/>
</dbReference>
<protein>
    <submittedName>
        <fullName evidence="3">Universal stress protein UspA</fullName>
    </submittedName>
</protein>
<gene>
    <name evidence="3" type="ORF">CGZ94_17690</name>
</gene>
<evidence type="ECO:0000259" key="2">
    <source>
        <dbReference type="Pfam" id="PF00582"/>
    </source>
</evidence>
<dbReference type="InterPro" id="IPR014729">
    <property type="entry name" value="Rossmann-like_a/b/a_fold"/>
</dbReference>
<dbReference type="AlphaFoldDB" id="A0A255G1Q8"/>
<dbReference type="InterPro" id="IPR006016">
    <property type="entry name" value="UspA"/>
</dbReference>
<dbReference type="OrthoDB" id="3174546at2"/>
<comment type="similarity">
    <text evidence="1">Belongs to the universal stress protein A family.</text>
</comment>
<dbReference type="SUPFAM" id="SSF52402">
    <property type="entry name" value="Adenine nucleotide alpha hydrolases-like"/>
    <property type="match status" value="2"/>
</dbReference>
<dbReference type="PANTHER" id="PTHR46268">
    <property type="entry name" value="STRESS RESPONSE PROTEIN NHAX"/>
    <property type="match status" value="1"/>
</dbReference>
<reference evidence="3 4" key="1">
    <citation type="submission" date="2017-07" db="EMBL/GenBank/DDBJ databases">
        <title>Draft whole genome sequences of clinical Proprionibacteriaceae strains.</title>
        <authorList>
            <person name="Bernier A.-M."/>
            <person name="Bernard K."/>
            <person name="Domingo M.-C."/>
        </authorList>
    </citation>
    <scope>NUCLEOTIDE SEQUENCE [LARGE SCALE GENOMIC DNA]</scope>
    <source>
        <strain evidence="3 4">NML 030167</strain>
    </source>
</reference>
<proteinExistence type="inferred from homology"/>
<dbReference type="RefSeq" id="WP_094399832.1">
    <property type="nucleotide sequence ID" value="NZ_NMVL01000004.1"/>
</dbReference>
<accession>A0A4R6LVS3</accession>
<keyword evidence="4" id="KW-1185">Reference proteome</keyword>
<dbReference type="EMBL" id="NMVO01000017">
    <property type="protein sequence ID" value="OYO09511.1"/>
    <property type="molecule type" value="Genomic_DNA"/>
</dbReference>